<dbReference type="InterPro" id="IPR011083">
    <property type="entry name" value="Phage_tail_collar_dom"/>
</dbReference>
<evidence type="ECO:0000313" key="3">
    <source>
        <dbReference type="Proteomes" id="UP000011135"/>
    </source>
</evidence>
<protein>
    <submittedName>
        <fullName evidence="2">Microcystin dependent protein</fullName>
    </submittedName>
</protein>
<dbReference type="SUPFAM" id="SSF88874">
    <property type="entry name" value="Receptor-binding domain of short tail fibre protein gp12"/>
    <property type="match status" value="1"/>
</dbReference>
<dbReference type="Pfam" id="PF07484">
    <property type="entry name" value="Collar"/>
    <property type="match status" value="1"/>
</dbReference>
<evidence type="ECO:0000313" key="2">
    <source>
        <dbReference type="EMBL" id="ELR73784.1"/>
    </source>
</evidence>
<name>L8K1I8_9BACT</name>
<feature type="domain" description="Phage tail collar" evidence="1">
    <location>
        <begin position="7"/>
        <end position="62"/>
    </location>
</feature>
<dbReference type="Gene3D" id="3.90.1340.10">
    <property type="entry name" value="Phage tail collar domain"/>
    <property type="match status" value="1"/>
</dbReference>
<proteinExistence type="predicted"/>
<dbReference type="EMBL" id="AMZN01000002">
    <property type="protein sequence ID" value="ELR73784.1"/>
    <property type="molecule type" value="Genomic_DNA"/>
</dbReference>
<dbReference type="STRING" id="1237149.C900_01394"/>
<reference evidence="2 3" key="1">
    <citation type="submission" date="2012-12" db="EMBL/GenBank/DDBJ databases">
        <title>Genome assembly of Fulvivirga imtechensis AK7.</title>
        <authorList>
            <person name="Nupur N."/>
            <person name="Khatri I."/>
            <person name="Kumar R."/>
            <person name="Subramanian S."/>
            <person name="Pinnaka A."/>
        </authorList>
    </citation>
    <scope>NUCLEOTIDE SEQUENCE [LARGE SCALE GENOMIC DNA]</scope>
    <source>
        <strain evidence="2 3">AK7</strain>
    </source>
</reference>
<dbReference type="AlphaFoldDB" id="L8K1I8"/>
<comment type="caution">
    <text evidence="2">The sequence shown here is derived from an EMBL/GenBank/DDBJ whole genome shotgun (WGS) entry which is preliminary data.</text>
</comment>
<dbReference type="InterPro" id="IPR037053">
    <property type="entry name" value="Phage_tail_collar_dom_sf"/>
</dbReference>
<dbReference type="PATRIC" id="fig|1237149.3.peg.157"/>
<dbReference type="RefSeq" id="WP_009577594.1">
    <property type="nucleotide sequence ID" value="NZ_AMZN01000002.1"/>
</dbReference>
<organism evidence="2 3">
    <name type="scientific">Fulvivirga imtechensis AK7</name>
    <dbReference type="NCBI Taxonomy" id="1237149"/>
    <lineage>
        <taxon>Bacteria</taxon>
        <taxon>Pseudomonadati</taxon>
        <taxon>Bacteroidota</taxon>
        <taxon>Cytophagia</taxon>
        <taxon>Cytophagales</taxon>
        <taxon>Fulvivirgaceae</taxon>
        <taxon>Fulvivirga</taxon>
    </lineage>
</organism>
<sequence length="194" mass="19753">MEEYMATIMGWAPNFAPRNWAFCAGQTLSISSNTALFSLIGTTYGGNGQTTFNLPDLRGRVPVGAGQGPGTSDYRLGQMGGSETVTLTVAQLAPHTHEAATSGLSATIQASDQAATESVPGTNGATTLAAPLANGRPAQAYNSAAPNVTLNTGGQVSGNVTINPTGSGQPIGLVQPYLAINFIICIAGVFPPRN</sequence>
<dbReference type="Proteomes" id="UP000011135">
    <property type="component" value="Unassembled WGS sequence"/>
</dbReference>
<keyword evidence="3" id="KW-1185">Reference proteome</keyword>
<evidence type="ECO:0000259" key="1">
    <source>
        <dbReference type="Pfam" id="PF07484"/>
    </source>
</evidence>
<accession>L8K1I8</accession>
<dbReference type="OrthoDB" id="9810174at2"/>
<dbReference type="eggNOG" id="COG4675">
    <property type="taxonomic scope" value="Bacteria"/>
</dbReference>
<gene>
    <name evidence="2" type="ORF">C900_01394</name>
</gene>